<organism evidence="3 4">
    <name type="scientific">Shimia isoporae</name>
    <dbReference type="NCBI Taxonomy" id="647720"/>
    <lineage>
        <taxon>Bacteria</taxon>
        <taxon>Pseudomonadati</taxon>
        <taxon>Pseudomonadota</taxon>
        <taxon>Alphaproteobacteria</taxon>
        <taxon>Rhodobacterales</taxon>
        <taxon>Roseobacteraceae</taxon>
    </lineage>
</organism>
<keyword evidence="1" id="KW-0175">Coiled coil</keyword>
<accession>A0A4R1NS22</accession>
<dbReference type="RefSeq" id="WP_132859592.1">
    <property type="nucleotide sequence ID" value="NZ_SMGR01000001.1"/>
</dbReference>
<evidence type="ECO:0000313" key="3">
    <source>
        <dbReference type="EMBL" id="TCL09563.1"/>
    </source>
</evidence>
<dbReference type="Gene3D" id="1.10.287.470">
    <property type="entry name" value="Helix hairpin bin"/>
    <property type="match status" value="1"/>
</dbReference>
<name>A0A4R1NS22_9RHOB</name>
<gene>
    <name evidence="3" type="ORF">BXY66_1614</name>
</gene>
<feature type="coiled-coil region" evidence="1">
    <location>
        <begin position="125"/>
        <end position="185"/>
    </location>
</feature>
<keyword evidence="4" id="KW-1185">Reference proteome</keyword>
<dbReference type="Gene3D" id="2.40.50.100">
    <property type="match status" value="1"/>
</dbReference>
<dbReference type="PANTHER" id="PTHR30367:SF12">
    <property type="entry name" value="P-HYDROXYBENZOIC ACID EFFLUX PUMP SUBUNIT AAEA"/>
    <property type="match status" value="1"/>
</dbReference>
<protein>
    <submittedName>
        <fullName evidence="3">Multidrug resistance efflux pump</fullName>
    </submittedName>
</protein>
<dbReference type="SUPFAM" id="SSF111369">
    <property type="entry name" value="HlyD-like secretion proteins"/>
    <property type="match status" value="1"/>
</dbReference>
<reference evidence="3 4" key="1">
    <citation type="submission" date="2019-03" db="EMBL/GenBank/DDBJ databases">
        <title>Genomic Encyclopedia of Archaeal and Bacterial Type Strains, Phase II (KMG-II): from individual species to whole genera.</title>
        <authorList>
            <person name="Goeker M."/>
        </authorList>
    </citation>
    <scope>NUCLEOTIDE SEQUENCE [LARGE SCALE GENOMIC DNA]</scope>
    <source>
        <strain evidence="3 4">DSM 26433</strain>
    </source>
</reference>
<evidence type="ECO:0000313" key="4">
    <source>
        <dbReference type="Proteomes" id="UP000295673"/>
    </source>
</evidence>
<dbReference type="InterPro" id="IPR050393">
    <property type="entry name" value="MFP_Efflux_Pump"/>
</dbReference>
<keyword evidence="2" id="KW-0812">Transmembrane</keyword>
<dbReference type="Proteomes" id="UP000295673">
    <property type="component" value="Unassembled WGS sequence"/>
</dbReference>
<sequence>MIELVLTSFPFILRVVYLRWRGIPVTLYTVHWALFLWLVLALAVFFTVFYYYPKSYTGIVAFRTIPVVAENSGTVTSVAVSAGDRVQKGDLLFTVDDGAEKAAVLVAERKIVEAQAAIAAGKVDIQTAEAALAGAQSQLEQIELTLEDQEGLRQRGSAAFQQSELERAQNTRELRLAEVDAAQRRLDAAKLQVASILPARLESAEAILVQAKVDLNKTQVFAASNGIVEQLTLHVGARASQLALNPSMVIIPDRPEDEPPFVSAGFSQVTKSILHEGMAAEVACDSSFNISMRNTVLPARVARIQSVVSTGQMTPSGRLIEPGERAMRGDIVVHLELVHPEHQAVLMQGSGCMVQTYTTHVTGALEGGVLAHGIEALGVLKAVLLRIKVWIALAAGIGLGGGAH</sequence>
<keyword evidence="2" id="KW-0472">Membrane</keyword>
<dbReference type="OrthoDB" id="7929252at2"/>
<dbReference type="PANTHER" id="PTHR30367">
    <property type="entry name" value="P-HYDROXYBENZOIC ACID EFFLUX PUMP SUBUNIT AAEA-RELATED"/>
    <property type="match status" value="1"/>
</dbReference>
<evidence type="ECO:0000256" key="2">
    <source>
        <dbReference type="SAM" id="Phobius"/>
    </source>
</evidence>
<comment type="caution">
    <text evidence="3">The sequence shown here is derived from an EMBL/GenBank/DDBJ whole genome shotgun (WGS) entry which is preliminary data.</text>
</comment>
<dbReference type="EMBL" id="SMGR01000001">
    <property type="protein sequence ID" value="TCL09563.1"/>
    <property type="molecule type" value="Genomic_DNA"/>
</dbReference>
<dbReference type="AlphaFoldDB" id="A0A4R1NS22"/>
<feature type="transmembrane region" description="Helical" evidence="2">
    <location>
        <begin position="34"/>
        <end position="53"/>
    </location>
</feature>
<evidence type="ECO:0000256" key="1">
    <source>
        <dbReference type="SAM" id="Coils"/>
    </source>
</evidence>
<keyword evidence="2" id="KW-1133">Transmembrane helix</keyword>
<proteinExistence type="predicted"/>